<keyword evidence="3" id="KW-1185">Reference proteome</keyword>
<organism evidence="2 3">
    <name type="scientific">Sabulicella glaciei</name>
    <dbReference type="NCBI Taxonomy" id="2984948"/>
    <lineage>
        <taxon>Bacteria</taxon>
        <taxon>Pseudomonadati</taxon>
        <taxon>Pseudomonadota</taxon>
        <taxon>Alphaproteobacteria</taxon>
        <taxon>Acetobacterales</taxon>
        <taxon>Acetobacteraceae</taxon>
        <taxon>Sabulicella</taxon>
    </lineage>
</organism>
<proteinExistence type="predicted"/>
<protein>
    <submittedName>
        <fullName evidence="2">Uncharacterized protein</fullName>
    </submittedName>
</protein>
<dbReference type="Proteomes" id="UP001526430">
    <property type="component" value="Unassembled WGS sequence"/>
</dbReference>
<name>A0ABT3NWT3_9PROT</name>
<evidence type="ECO:0000256" key="1">
    <source>
        <dbReference type="SAM" id="MobiDB-lite"/>
    </source>
</evidence>
<evidence type="ECO:0000313" key="3">
    <source>
        <dbReference type="Proteomes" id="UP001526430"/>
    </source>
</evidence>
<feature type="region of interest" description="Disordered" evidence="1">
    <location>
        <begin position="72"/>
        <end position="92"/>
    </location>
</feature>
<dbReference type="EMBL" id="JAPFQI010000010">
    <property type="protein sequence ID" value="MCW8086616.1"/>
    <property type="molecule type" value="Genomic_DNA"/>
</dbReference>
<comment type="caution">
    <text evidence="2">The sequence shown here is derived from an EMBL/GenBank/DDBJ whole genome shotgun (WGS) entry which is preliminary data.</text>
</comment>
<accession>A0ABT3NWT3</accession>
<reference evidence="2 3" key="1">
    <citation type="submission" date="2022-10" db="EMBL/GenBank/DDBJ databases">
        <title>Roseococcus glaciei nov., sp. nov., isolated from glacier.</title>
        <authorList>
            <person name="Liu Q."/>
            <person name="Xin Y.-H."/>
        </authorList>
    </citation>
    <scope>NUCLEOTIDE SEQUENCE [LARGE SCALE GENOMIC DNA]</scope>
    <source>
        <strain evidence="2 3">MDT2-1-1</strain>
    </source>
</reference>
<gene>
    <name evidence="2" type="ORF">OF850_13345</name>
</gene>
<evidence type="ECO:0000313" key="2">
    <source>
        <dbReference type="EMBL" id="MCW8086616.1"/>
    </source>
</evidence>
<dbReference type="RefSeq" id="WP_301590695.1">
    <property type="nucleotide sequence ID" value="NZ_JAPFQI010000010.1"/>
</dbReference>
<feature type="compositionally biased region" description="Basic and acidic residues" evidence="1">
    <location>
        <begin position="72"/>
        <end position="84"/>
    </location>
</feature>
<dbReference type="PROSITE" id="PS51257">
    <property type="entry name" value="PROKAR_LIPOPROTEIN"/>
    <property type="match status" value="1"/>
</dbReference>
<sequence>MPRDEPLLPLSISLPHAHIHYFAFSCRRCGRSVDVGIRRAVRLCGDLSTEEFLARMRCRECGHRGALITVHGDPRPPDVVERDGPLPVTLEE</sequence>